<feature type="transmembrane region" description="Helical" evidence="11">
    <location>
        <begin position="65"/>
        <end position="83"/>
    </location>
</feature>
<accession>A0A382L6W0</accession>
<dbReference type="PANTHER" id="PTHR10110">
    <property type="entry name" value="SODIUM/HYDROGEN EXCHANGER"/>
    <property type="match status" value="1"/>
</dbReference>
<sequence>VLVSTFIVGGLMWLGLQLFHIALPFVWALVFGALISPTDPVAVLGLLKTVKVPKSLEAKIAGESLFNDGVGVVVFSIVLAIAIGSEQGTVGPLEVLELFVLETGGGAILGLIGGYVAYRAMRGIDDYALEVLISLALVMVTYSIAHAIHLSGPIAVVIAGLFIGNHGIRFAMSNTTRDHLVKFWTLGDEILNSVLFLLIGLEVLVMRFNTSLIEAALLAIPIVILARSASVFLPILLPAIRRTYTRGTIPVLIWGGLRGGISVALAFALPDNEYKSLVLTVTYSVVVFSIIVQGLTVKPLVSKMMPEL</sequence>
<feature type="transmembrane region" description="Helical" evidence="11">
    <location>
        <begin position="281"/>
        <end position="301"/>
    </location>
</feature>
<keyword evidence="10" id="KW-0739">Sodium transport</keyword>
<dbReference type="GO" id="GO:0005886">
    <property type="term" value="C:plasma membrane"/>
    <property type="evidence" value="ECO:0007669"/>
    <property type="project" value="UniProtKB-SubCell"/>
</dbReference>
<keyword evidence="3" id="KW-0050">Antiport</keyword>
<dbReference type="GO" id="GO:0015385">
    <property type="term" value="F:sodium:proton antiporter activity"/>
    <property type="evidence" value="ECO:0007669"/>
    <property type="project" value="InterPro"/>
</dbReference>
<evidence type="ECO:0000256" key="3">
    <source>
        <dbReference type="ARBA" id="ARBA00022449"/>
    </source>
</evidence>
<feature type="transmembrane region" description="Helical" evidence="11">
    <location>
        <begin position="95"/>
        <end position="118"/>
    </location>
</feature>
<keyword evidence="2" id="KW-0813">Transport</keyword>
<keyword evidence="4" id="KW-1003">Cell membrane</keyword>
<dbReference type="Pfam" id="PF00999">
    <property type="entry name" value="Na_H_Exchanger"/>
    <property type="match status" value="1"/>
</dbReference>
<evidence type="ECO:0000256" key="11">
    <source>
        <dbReference type="SAM" id="Phobius"/>
    </source>
</evidence>
<reference evidence="13" key="1">
    <citation type="submission" date="2018-05" db="EMBL/GenBank/DDBJ databases">
        <authorList>
            <person name="Lanie J.A."/>
            <person name="Ng W.-L."/>
            <person name="Kazmierczak K.M."/>
            <person name="Andrzejewski T.M."/>
            <person name="Davidsen T.M."/>
            <person name="Wayne K.J."/>
            <person name="Tettelin H."/>
            <person name="Glass J.I."/>
            <person name="Rusch D."/>
            <person name="Podicherti R."/>
            <person name="Tsui H.-C.T."/>
            <person name="Winkler M.E."/>
        </authorList>
    </citation>
    <scope>NUCLEOTIDE SEQUENCE</scope>
</reference>
<dbReference type="GO" id="GO:0098719">
    <property type="term" value="P:sodium ion import across plasma membrane"/>
    <property type="evidence" value="ECO:0007669"/>
    <property type="project" value="TreeGrafter"/>
</dbReference>
<keyword evidence="5 11" id="KW-0812">Transmembrane</keyword>
<evidence type="ECO:0000256" key="7">
    <source>
        <dbReference type="ARBA" id="ARBA00023053"/>
    </source>
</evidence>
<dbReference type="InterPro" id="IPR018422">
    <property type="entry name" value="Cation/H_exchanger_CPA1"/>
</dbReference>
<evidence type="ECO:0000256" key="9">
    <source>
        <dbReference type="ARBA" id="ARBA00023136"/>
    </source>
</evidence>
<evidence type="ECO:0000256" key="1">
    <source>
        <dbReference type="ARBA" id="ARBA00004651"/>
    </source>
</evidence>
<feature type="transmembrane region" description="Helical" evidence="11">
    <location>
        <begin position="189"/>
        <end position="209"/>
    </location>
</feature>
<dbReference type="EMBL" id="UINC01084741">
    <property type="protein sequence ID" value="SVC31663.1"/>
    <property type="molecule type" value="Genomic_DNA"/>
</dbReference>
<evidence type="ECO:0000256" key="6">
    <source>
        <dbReference type="ARBA" id="ARBA00022989"/>
    </source>
</evidence>
<feature type="transmembrane region" description="Helical" evidence="11">
    <location>
        <begin position="215"/>
        <end position="237"/>
    </location>
</feature>
<gene>
    <name evidence="13" type="ORF">METZ01_LOCUS284517</name>
</gene>
<name>A0A382L6W0_9ZZZZ</name>
<evidence type="ECO:0000256" key="2">
    <source>
        <dbReference type="ARBA" id="ARBA00022448"/>
    </source>
</evidence>
<dbReference type="GO" id="GO:0051453">
    <property type="term" value="P:regulation of intracellular pH"/>
    <property type="evidence" value="ECO:0007669"/>
    <property type="project" value="TreeGrafter"/>
</dbReference>
<feature type="transmembrane region" description="Helical" evidence="11">
    <location>
        <begin position="127"/>
        <end position="144"/>
    </location>
</feature>
<evidence type="ECO:0000256" key="8">
    <source>
        <dbReference type="ARBA" id="ARBA00023065"/>
    </source>
</evidence>
<keyword evidence="7" id="KW-0915">Sodium</keyword>
<evidence type="ECO:0000256" key="10">
    <source>
        <dbReference type="ARBA" id="ARBA00023201"/>
    </source>
</evidence>
<dbReference type="AlphaFoldDB" id="A0A382L6W0"/>
<keyword evidence="6 11" id="KW-1133">Transmembrane helix</keyword>
<feature type="non-terminal residue" evidence="13">
    <location>
        <position position="1"/>
    </location>
</feature>
<dbReference type="GO" id="GO:0015386">
    <property type="term" value="F:potassium:proton antiporter activity"/>
    <property type="evidence" value="ECO:0007669"/>
    <property type="project" value="TreeGrafter"/>
</dbReference>
<evidence type="ECO:0000259" key="12">
    <source>
        <dbReference type="Pfam" id="PF00999"/>
    </source>
</evidence>
<evidence type="ECO:0000256" key="5">
    <source>
        <dbReference type="ARBA" id="ARBA00022692"/>
    </source>
</evidence>
<feature type="transmembrane region" description="Helical" evidence="11">
    <location>
        <begin position="249"/>
        <end position="269"/>
    </location>
</feature>
<proteinExistence type="predicted"/>
<evidence type="ECO:0000313" key="13">
    <source>
        <dbReference type="EMBL" id="SVC31663.1"/>
    </source>
</evidence>
<feature type="domain" description="Cation/H+ exchanger transmembrane" evidence="12">
    <location>
        <begin position="1"/>
        <end position="302"/>
    </location>
</feature>
<dbReference type="Gene3D" id="6.10.140.1330">
    <property type="match status" value="1"/>
</dbReference>
<feature type="transmembrane region" description="Helical" evidence="11">
    <location>
        <begin position="21"/>
        <end position="44"/>
    </location>
</feature>
<evidence type="ECO:0000256" key="4">
    <source>
        <dbReference type="ARBA" id="ARBA00022475"/>
    </source>
</evidence>
<feature type="transmembrane region" description="Helical" evidence="11">
    <location>
        <begin position="150"/>
        <end position="168"/>
    </location>
</feature>
<dbReference type="InterPro" id="IPR006153">
    <property type="entry name" value="Cation/H_exchanger_TM"/>
</dbReference>
<keyword evidence="9 11" id="KW-0472">Membrane</keyword>
<keyword evidence="8" id="KW-0406">Ion transport</keyword>
<comment type="subcellular location">
    <subcellularLocation>
        <location evidence="1">Cell membrane</location>
        <topology evidence="1">Multi-pass membrane protein</topology>
    </subcellularLocation>
</comment>
<protein>
    <recommendedName>
        <fullName evidence="12">Cation/H+ exchanger transmembrane domain-containing protein</fullName>
    </recommendedName>
</protein>
<dbReference type="PANTHER" id="PTHR10110:SF195">
    <property type="entry name" value="NA(+)_H(+) ANTIPORTER NHAS2"/>
    <property type="match status" value="1"/>
</dbReference>
<organism evidence="13">
    <name type="scientific">marine metagenome</name>
    <dbReference type="NCBI Taxonomy" id="408172"/>
    <lineage>
        <taxon>unclassified sequences</taxon>
        <taxon>metagenomes</taxon>
        <taxon>ecological metagenomes</taxon>
    </lineage>
</organism>